<dbReference type="STRING" id="6290.A0A0N4W9V5"/>
<keyword evidence="1" id="KW-0472">Membrane</keyword>
<protein>
    <submittedName>
        <fullName evidence="4">Transmembrane protein</fullName>
    </submittedName>
</protein>
<dbReference type="AlphaFoldDB" id="A0A0N4W9V5"/>
<dbReference type="EMBL" id="UZAF01016599">
    <property type="protein sequence ID" value="VDO30929.1"/>
    <property type="molecule type" value="Genomic_DNA"/>
</dbReference>
<feature type="transmembrane region" description="Helical" evidence="1">
    <location>
        <begin position="21"/>
        <end position="38"/>
    </location>
</feature>
<evidence type="ECO:0000313" key="3">
    <source>
        <dbReference type="Proteomes" id="UP000268014"/>
    </source>
</evidence>
<dbReference type="Proteomes" id="UP000268014">
    <property type="component" value="Unassembled WGS sequence"/>
</dbReference>
<keyword evidence="3" id="KW-1185">Reference proteome</keyword>
<proteinExistence type="predicted"/>
<evidence type="ECO:0000256" key="1">
    <source>
        <dbReference type="SAM" id="Phobius"/>
    </source>
</evidence>
<keyword evidence="1" id="KW-1133">Transmembrane helix</keyword>
<gene>
    <name evidence="2" type="ORF">HPLM_LOCUS7101</name>
</gene>
<evidence type="ECO:0000313" key="4">
    <source>
        <dbReference type="WBParaSite" id="HPLM_0000710901-mRNA-1"/>
    </source>
</evidence>
<organism evidence="4">
    <name type="scientific">Haemonchus placei</name>
    <name type="common">Barber's pole worm</name>
    <dbReference type="NCBI Taxonomy" id="6290"/>
    <lineage>
        <taxon>Eukaryota</taxon>
        <taxon>Metazoa</taxon>
        <taxon>Ecdysozoa</taxon>
        <taxon>Nematoda</taxon>
        <taxon>Chromadorea</taxon>
        <taxon>Rhabditida</taxon>
        <taxon>Rhabditina</taxon>
        <taxon>Rhabditomorpha</taxon>
        <taxon>Strongyloidea</taxon>
        <taxon>Trichostrongylidae</taxon>
        <taxon>Haemonchus</taxon>
    </lineage>
</organism>
<keyword evidence="1" id="KW-0812">Transmembrane</keyword>
<feature type="transmembrane region" description="Helical" evidence="1">
    <location>
        <begin position="58"/>
        <end position="80"/>
    </location>
</feature>
<name>A0A0N4W9V5_HAEPC</name>
<accession>A0A0N4W9V5</accession>
<reference evidence="4" key="1">
    <citation type="submission" date="2017-02" db="UniProtKB">
        <authorList>
            <consortium name="WormBaseParasite"/>
        </authorList>
    </citation>
    <scope>IDENTIFICATION</scope>
</reference>
<dbReference type="OrthoDB" id="10071928at2759"/>
<dbReference type="WBParaSite" id="HPLM_0000710901-mRNA-1">
    <property type="protein sequence ID" value="HPLM_0000710901-mRNA-1"/>
    <property type="gene ID" value="HPLM_0000710901"/>
</dbReference>
<evidence type="ECO:0000313" key="2">
    <source>
        <dbReference type="EMBL" id="VDO30929.1"/>
    </source>
</evidence>
<reference evidence="2 3" key="2">
    <citation type="submission" date="2018-11" db="EMBL/GenBank/DDBJ databases">
        <authorList>
            <consortium name="Pathogen Informatics"/>
        </authorList>
    </citation>
    <scope>NUCLEOTIDE SEQUENCE [LARGE SCALE GENOMIC DNA]</scope>
    <source>
        <strain evidence="2 3">MHpl1</strain>
    </source>
</reference>
<sequence length="131" mass="15445">MFKRKLRSCQGQVGLDARRSVIELYGVVRCGMVWYGMVRYGMVWYGMVWYGMVWYGMVWYGTVWYGVIRYGMYVCIVCMYGSAQKYSTKYFFSFETTLGGCERSKRWNGQSQGTSALFQFRKSPNTEKKSR</sequence>